<proteinExistence type="predicted"/>
<evidence type="ECO:0000313" key="3">
    <source>
        <dbReference type="Proteomes" id="UP001596317"/>
    </source>
</evidence>
<evidence type="ECO:0000256" key="1">
    <source>
        <dbReference type="SAM" id="MobiDB-lite"/>
    </source>
</evidence>
<keyword evidence="3" id="KW-1185">Reference proteome</keyword>
<feature type="region of interest" description="Disordered" evidence="1">
    <location>
        <begin position="18"/>
        <end position="46"/>
    </location>
</feature>
<accession>A0ABW1ZMD3</accession>
<name>A0ABW1ZMD3_9DEIO</name>
<dbReference type="EMBL" id="JBHSWB010000001">
    <property type="protein sequence ID" value="MFC6660889.1"/>
    <property type="molecule type" value="Genomic_DNA"/>
</dbReference>
<comment type="caution">
    <text evidence="2">The sequence shown here is derived from an EMBL/GenBank/DDBJ whole genome shotgun (WGS) entry which is preliminary data.</text>
</comment>
<organism evidence="2 3">
    <name type="scientific">Deinococcus multiflagellatus</name>
    <dbReference type="NCBI Taxonomy" id="1656887"/>
    <lineage>
        <taxon>Bacteria</taxon>
        <taxon>Thermotogati</taxon>
        <taxon>Deinococcota</taxon>
        <taxon>Deinococci</taxon>
        <taxon>Deinococcales</taxon>
        <taxon>Deinococcaceae</taxon>
        <taxon>Deinococcus</taxon>
    </lineage>
</organism>
<reference evidence="3" key="1">
    <citation type="journal article" date="2019" name="Int. J. Syst. Evol. Microbiol.">
        <title>The Global Catalogue of Microorganisms (GCM) 10K type strain sequencing project: providing services to taxonomists for standard genome sequencing and annotation.</title>
        <authorList>
            <consortium name="The Broad Institute Genomics Platform"/>
            <consortium name="The Broad Institute Genome Sequencing Center for Infectious Disease"/>
            <person name="Wu L."/>
            <person name="Ma J."/>
        </authorList>
    </citation>
    <scope>NUCLEOTIDE SEQUENCE [LARGE SCALE GENOMIC DNA]</scope>
    <source>
        <strain evidence="3">CCUG 63830</strain>
    </source>
</reference>
<evidence type="ECO:0000313" key="2">
    <source>
        <dbReference type="EMBL" id="MFC6660889.1"/>
    </source>
</evidence>
<protein>
    <submittedName>
        <fullName evidence="2">Uncharacterized protein</fullName>
    </submittedName>
</protein>
<sequence length="46" mass="4860">MPRPLPALRPAFDHAKRWVLKEDAPGDPPEDGAPARGQSGSTPGGR</sequence>
<dbReference type="Proteomes" id="UP001596317">
    <property type="component" value="Unassembled WGS sequence"/>
</dbReference>
<dbReference type="RefSeq" id="WP_380056139.1">
    <property type="nucleotide sequence ID" value="NZ_JBHSWB010000001.1"/>
</dbReference>
<gene>
    <name evidence="2" type="ORF">ACFP90_11415</name>
</gene>